<dbReference type="Pfam" id="PF00224">
    <property type="entry name" value="PK"/>
    <property type="match status" value="1"/>
</dbReference>
<dbReference type="Pfam" id="PF02887">
    <property type="entry name" value="PK_C"/>
    <property type="match status" value="1"/>
</dbReference>
<dbReference type="PRINTS" id="PR01050">
    <property type="entry name" value="PYRUVTKNASE"/>
</dbReference>
<dbReference type="FunFam" id="3.20.20.60:FF:000025">
    <property type="entry name" value="Pyruvate kinase"/>
    <property type="match status" value="1"/>
</dbReference>
<evidence type="ECO:0000256" key="5">
    <source>
        <dbReference type="ARBA" id="ARBA00012142"/>
    </source>
</evidence>
<gene>
    <name evidence="19" type="ORF">C7457_1094</name>
</gene>
<dbReference type="GO" id="GO:0016301">
    <property type="term" value="F:kinase activity"/>
    <property type="evidence" value="ECO:0007669"/>
    <property type="project" value="UniProtKB-KW"/>
</dbReference>
<dbReference type="Gene3D" id="3.40.1380.20">
    <property type="entry name" value="Pyruvate kinase, C-terminal domain"/>
    <property type="match status" value="1"/>
</dbReference>
<keyword evidence="9" id="KW-0547">Nucleotide-binding</keyword>
<comment type="catalytic activity">
    <reaction evidence="16">
        <text>pyruvate + ATP = phosphoenolpyruvate + ADP + H(+)</text>
        <dbReference type="Rhea" id="RHEA:18157"/>
        <dbReference type="ChEBI" id="CHEBI:15361"/>
        <dbReference type="ChEBI" id="CHEBI:15378"/>
        <dbReference type="ChEBI" id="CHEBI:30616"/>
        <dbReference type="ChEBI" id="CHEBI:58702"/>
        <dbReference type="ChEBI" id="CHEBI:456216"/>
        <dbReference type="EC" id="2.7.1.40"/>
    </reaction>
</comment>
<dbReference type="InterPro" id="IPR015793">
    <property type="entry name" value="Pyrv_Knase_brl"/>
</dbReference>
<dbReference type="NCBIfam" id="NF004491">
    <property type="entry name" value="PRK05826.1"/>
    <property type="match status" value="1"/>
</dbReference>
<dbReference type="InterPro" id="IPR015813">
    <property type="entry name" value="Pyrv/PenolPyrv_kinase-like_dom"/>
</dbReference>
<evidence type="ECO:0000256" key="15">
    <source>
        <dbReference type="NCBIfam" id="TIGR01064"/>
    </source>
</evidence>
<dbReference type="NCBIfam" id="TIGR01064">
    <property type="entry name" value="pyruv_kin"/>
    <property type="match status" value="1"/>
</dbReference>
<organism evidence="19 20">
    <name type="scientific">Thermovibrio guaymasensis</name>
    <dbReference type="NCBI Taxonomy" id="240167"/>
    <lineage>
        <taxon>Bacteria</taxon>
        <taxon>Pseudomonadati</taxon>
        <taxon>Aquificota</taxon>
        <taxon>Aquificia</taxon>
        <taxon>Desulfurobacteriales</taxon>
        <taxon>Desulfurobacteriaceae</taxon>
        <taxon>Thermovibrio</taxon>
    </lineage>
</organism>
<dbReference type="Gene3D" id="3.20.20.60">
    <property type="entry name" value="Phosphoenolpyruvate-binding domains"/>
    <property type="match status" value="1"/>
</dbReference>
<dbReference type="GO" id="GO:0030955">
    <property type="term" value="F:potassium ion binding"/>
    <property type="evidence" value="ECO:0007669"/>
    <property type="project" value="UniProtKB-UniRule"/>
</dbReference>
<reference evidence="19 20" key="1">
    <citation type="submission" date="2018-10" db="EMBL/GenBank/DDBJ databases">
        <title>Genomic Encyclopedia of Type Strains, Phase IV (KMG-IV): sequencing the most valuable type-strain genomes for metagenomic binning, comparative biology and taxonomic classification.</title>
        <authorList>
            <person name="Goeker M."/>
        </authorList>
    </citation>
    <scope>NUCLEOTIDE SEQUENCE [LARGE SCALE GENOMIC DNA]</scope>
    <source>
        <strain evidence="19 20">DSM 15521</strain>
    </source>
</reference>
<dbReference type="InterPro" id="IPR036918">
    <property type="entry name" value="Pyrv_Knase_C_sf"/>
</dbReference>
<evidence type="ECO:0000256" key="16">
    <source>
        <dbReference type="RuleBase" id="RU000504"/>
    </source>
</evidence>
<dbReference type="OrthoDB" id="9812123at2"/>
<evidence type="ECO:0000256" key="6">
    <source>
        <dbReference type="ARBA" id="ARBA00018587"/>
    </source>
</evidence>
<evidence type="ECO:0000256" key="4">
    <source>
        <dbReference type="ARBA" id="ARBA00008663"/>
    </source>
</evidence>
<comment type="caution">
    <text evidence="19">The sequence shown here is derived from an EMBL/GenBank/DDBJ whole genome shotgun (WGS) entry which is preliminary data.</text>
</comment>
<evidence type="ECO:0000256" key="10">
    <source>
        <dbReference type="ARBA" id="ARBA00022777"/>
    </source>
</evidence>
<evidence type="ECO:0000256" key="1">
    <source>
        <dbReference type="ARBA" id="ARBA00001946"/>
    </source>
</evidence>
<evidence type="ECO:0000256" key="13">
    <source>
        <dbReference type="ARBA" id="ARBA00023152"/>
    </source>
</evidence>
<comment type="pathway">
    <text evidence="3 16">Carbohydrate degradation; glycolysis; pyruvate from D-glyceraldehyde 3-phosphate: step 5/5.</text>
</comment>
<accession>A0A420W6D7</accession>
<dbReference type="SUPFAM" id="SSF50800">
    <property type="entry name" value="PK beta-barrel domain-like"/>
    <property type="match status" value="1"/>
</dbReference>
<dbReference type="InterPro" id="IPR011037">
    <property type="entry name" value="Pyrv_Knase-like_insert_dom_sf"/>
</dbReference>
<evidence type="ECO:0000256" key="3">
    <source>
        <dbReference type="ARBA" id="ARBA00004997"/>
    </source>
</evidence>
<dbReference type="InterPro" id="IPR015806">
    <property type="entry name" value="Pyrv_Knase_insert_dom_sf"/>
</dbReference>
<keyword evidence="14 19" id="KW-0670">Pyruvate</keyword>
<name>A0A420W6D7_9BACT</name>
<evidence type="ECO:0000256" key="11">
    <source>
        <dbReference type="ARBA" id="ARBA00022840"/>
    </source>
</evidence>
<dbReference type="GO" id="GO:0000287">
    <property type="term" value="F:magnesium ion binding"/>
    <property type="evidence" value="ECO:0007669"/>
    <property type="project" value="UniProtKB-UniRule"/>
</dbReference>
<comment type="cofactor">
    <cofactor evidence="1">
        <name>Mg(2+)</name>
        <dbReference type="ChEBI" id="CHEBI:18420"/>
    </cofactor>
</comment>
<dbReference type="Proteomes" id="UP000280881">
    <property type="component" value="Unassembled WGS sequence"/>
</dbReference>
<keyword evidence="10 16" id="KW-0418">Kinase</keyword>
<keyword evidence="7 16" id="KW-0808">Transferase</keyword>
<feature type="domain" description="Pyruvate kinase C-terminal" evidence="18">
    <location>
        <begin position="350"/>
        <end position="463"/>
    </location>
</feature>
<feature type="domain" description="Pyruvate kinase barrel" evidence="17">
    <location>
        <begin position="3"/>
        <end position="319"/>
    </location>
</feature>
<evidence type="ECO:0000256" key="2">
    <source>
        <dbReference type="ARBA" id="ARBA00001958"/>
    </source>
</evidence>
<evidence type="ECO:0000256" key="8">
    <source>
        <dbReference type="ARBA" id="ARBA00022723"/>
    </source>
</evidence>
<keyword evidence="12 16" id="KW-0460">Magnesium</keyword>
<evidence type="ECO:0000256" key="14">
    <source>
        <dbReference type="ARBA" id="ARBA00023317"/>
    </source>
</evidence>
<evidence type="ECO:0000259" key="17">
    <source>
        <dbReference type="Pfam" id="PF00224"/>
    </source>
</evidence>
<dbReference type="InterPro" id="IPR040442">
    <property type="entry name" value="Pyrv_kinase-like_dom_sf"/>
</dbReference>
<dbReference type="PANTHER" id="PTHR11817">
    <property type="entry name" value="PYRUVATE KINASE"/>
    <property type="match status" value="1"/>
</dbReference>
<evidence type="ECO:0000313" key="20">
    <source>
        <dbReference type="Proteomes" id="UP000280881"/>
    </source>
</evidence>
<keyword evidence="20" id="KW-1185">Reference proteome</keyword>
<dbReference type="InterPro" id="IPR001697">
    <property type="entry name" value="Pyr_Knase"/>
</dbReference>
<proteinExistence type="inferred from homology"/>
<dbReference type="InterPro" id="IPR015795">
    <property type="entry name" value="Pyrv_Knase_C"/>
</dbReference>
<protein>
    <recommendedName>
        <fullName evidence="6 15">Pyruvate kinase</fullName>
        <ecNumber evidence="5 15">2.7.1.40</ecNumber>
    </recommendedName>
</protein>
<dbReference type="AlphaFoldDB" id="A0A420W6D7"/>
<keyword evidence="13 16" id="KW-0324">Glycolysis</keyword>
<dbReference type="SUPFAM" id="SSF51621">
    <property type="entry name" value="Phosphoenolpyruvate/pyruvate domain"/>
    <property type="match status" value="1"/>
</dbReference>
<dbReference type="NCBIfam" id="NF004978">
    <property type="entry name" value="PRK06354.1"/>
    <property type="match status" value="1"/>
</dbReference>
<comment type="cofactor">
    <cofactor evidence="2">
        <name>K(+)</name>
        <dbReference type="ChEBI" id="CHEBI:29103"/>
    </cofactor>
</comment>
<evidence type="ECO:0000256" key="9">
    <source>
        <dbReference type="ARBA" id="ARBA00022741"/>
    </source>
</evidence>
<comment type="similarity">
    <text evidence="4 16">Belongs to the pyruvate kinase family.</text>
</comment>
<evidence type="ECO:0000259" key="18">
    <source>
        <dbReference type="Pfam" id="PF02887"/>
    </source>
</evidence>
<dbReference type="SUPFAM" id="SSF52935">
    <property type="entry name" value="PK C-terminal domain-like"/>
    <property type="match status" value="1"/>
</dbReference>
<keyword evidence="11" id="KW-0067">ATP-binding</keyword>
<dbReference type="FunFam" id="2.40.33.10:FF:000001">
    <property type="entry name" value="Pyruvate kinase"/>
    <property type="match status" value="1"/>
</dbReference>
<evidence type="ECO:0000256" key="12">
    <source>
        <dbReference type="ARBA" id="ARBA00022842"/>
    </source>
</evidence>
<dbReference type="GO" id="GO:0005524">
    <property type="term" value="F:ATP binding"/>
    <property type="evidence" value="ECO:0007669"/>
    <property type="project" value="UniProtKB-KW"/>
</dbReference>
<dbReference type="EC" id="2.7.1.40" evidence="5 15"/>
<dbReference type="EMBL" id="RBIE01000002">
    <property type="protein sequence ID" value="RKQ61653.1"/>
    <property type="molecule type" value="Genomic_DNA"/>
</dbReference>
<dbReference type="Gene3D" id="2.40.33.10">
    <property type="entry name" value="PK beta-barrel domain-like"/>
    <property type="match status" value="1"/>
</dbReference>
<dbReference type="GO" id="GO:0004743">
    <property type="term" value="F:pyruvate kinase activity"/>
    <property type="evidence" value="ECO:0007669"/>
    <property type="project" value="UniProtKB-UniRule"/>
</dbReference>
<evidence type="ECO:0000256" key="7">
    <source>
        <dbReference type="ARBA" id="ARBA00022679"/>
    </source>
</evidence>
<sequence length="466" mass="50895">MKKRTKIVATLGPASSNEETLTKMVKAGLNVVRLNMSHGSHAEHEERFNLVKEVERKTGLPIPVLVDLCGPKIRIGKLPKEPLFLHRGDTIVLTTGEPVKNRIPVNYPNLHREVKRGEVILLADGAFRLKVKEVKGRDIVCEVLVGGPLTSHKGVNLPHSKLSVPALTDKDRDDVKFAVEMGADFIALSFVRRADDVKELKDLISSLGSDIPVIAKIEKPEAVKNIDQILKVADGIMVARGDLGVELPIEKVPVVQKMLIKKANEAGKPVITATQMLKTMVDLPSPTRAEATDVANAVLDGTDALMLSEETAVGKYPVRVIKTMAKIASEAEKIYPYERYSKLTAKTLQDSLSKSACNLSREIKVKAIVPFTRSGATAQAVSKFRPSVPIYAVTHDEKTFRRLNLLWGVYPFLTLPATTTDKVIEESMKVAKKKGIAKKGDRIIVLAGAPTGVPGTTNLLKVLTVR</sequence>
<dbReference type="InterPro" id="IPR018209">
    <property type="entry name" value="Pyrv_Knase_AS"/>
</dbReference>
<dbReference type="UniPathway" id="UPA00109">
    <property type="reaction ID" value="UER00188"/>
</dbReference>
<dbReference type="RefSeq" id="WP_121170859.1">
    <property type="nucleotide sequence ID" value="NZ_RBIE01000002.1"/>
</dbReference>
<keyword evidence="8" id="KW-0479">Metal-binding</keyword>
<dbReference type="PROSITE" id="PS00110">
    <property type="entry name" value="PYRUVATE_KINASE"/>
    <property type="match status" value="1"/>
</dbReference>
<evidence type="ECO:0000313" key="19">
    <source>
        <dbReference type="EMBL" id="RKQ61653.1"/>
    </source>
</evidence>